<proteinExistence type="predicted"/>
<dbReference type="EMBL" id="JAUUTY010000902">
    <property type="protein sequence ID" value="KAK1570270.1"/>
    <property type="molecule type" value="Genomic_DNA"/>
</dbReference>
<gene>
    <name evidence="3" type="ORF">QYE76_018602</name>
</gene>
<dbReference type="AlphaFoldDB" id="A0AAD8UXC5"/>
<comment type="caution">
    <text evidence="3">The sequence shown here is derived from an EMBL/GenBank/DDBJ whole genome shotgun (WGS) entry which is preliminary data.</text>
</comment>
<dbReference type="Proteomes" id="UP001231189">
    <property type="component" value="Unassembled WGS sequence"/>
</dbReference>
<evidence type="ECO:0000259" key="2">
    <source>
        <dbReference type="Pfam" id="PF13961"/>
    </source>
</evidence>
<feature type="compositionally biased region" description="Basic residues" evidence="1">
    <location>
        <begin position="15"/>
        <end position="33"/>
    </location>
</feature>
<dbReference type="Pfam" id="PF13961">
    <property type="entry name" value="DUF4219"/>
    <property type="match status" value="1"/>
</dbReference>
<sequence length="144" mass="16301">MSAPVRGVAGNLPRQPRRRSPSPPPRRPRHRDAGRREVVVERVVKDVGGGSYPMLTRTNYTEWSLLMKVKLQARGIWDAIELGADDYQEDRMALEAILQAVPPEMMAGLAVKRTAKEAWEAIRAMRVGSDRVRKGKVQQLKKEF</sequence>
<organism evidence="3 4">
    <name type="scientific">Lolium multiflorum</name>
    <name type="common">Italian ryegrass</name>
    <name type="synonym">Lolium perenne subsp. multiflorum</name>
    <dbReference type="NCBI Taxonomy" id="4521"/>
    <lineage>
        <taxon>Eukaryota</taxon>
        <taxon>Viridiplantae</taxon>
        <taxon>Streptophyta</taxon>
        <taxon>Embryophyta</taxon>
        <taxon>Tracheophyta</taxon>
        <taxon>Spermatophyta</taxon>
        <taxon>Magnoliopsida</taxon>
        <taxon>Liliopsida</taxon>
        <taxon>Poales</taxon>
        <taxon>Poaceae</taxon>
        <taxon>BOP clade</taxon>
        <taxon>Pooideae</taxon>
        <taxon>Poodae</taxon>
        <taxon>Poeae</taxon>
        <taxon>Poeae Chloroplast Group 2 (Poeae type)</taxon>
        <taxon>Loliodinae</taxon>
        <taxon>Loliinae</taxon>
        <taxon>Lolium</taxon>
    </lineage>
</organism>
<evidence type="ECO:0000256" key="1">
    <source>
        <dbReference type="SAM" id="MobiDB-lite"/>
    </source>
</evidence>
<accession>A0AAD8UXC5</accession>
<protein>
    <recommendedName>
        <fullName evidence="2">DUF4219 domain-containing protein</fullName>
    </recommendedName>
</protein>
<keyword evidence="4" id="KW-1185">Reference proteome</keyword>
<feature type="domain" description="DUF4219" evidence="2">
    <location>
        <begin position="55"/>
        <end position="81"/>
    </location>
</feature>
<feature type="region of interest" description="Disordered" evidence="1">
    <location>
        <begin position="1"/>
        <end position="36"/>
    </location>
</feature>
<name>A0AAD8UXC5_LOLMU</name>
<evidence type="ECO:0000313" key="4">
    <source>
        <dbReference type="Proteomes" id="UP001231189"/>
    </source>
</evidence>
<dbReference type="InterPro" id="IPR025314">
    <property type="entry name" value="DUF4219"/>
</dbReference>
<reference evidence="3" key="1">
    <citation type="submission" date="2023-07" db="EMBL/GenBank/DDBJ databases">
        <title>A chromosome-level genome assembly of Lolium multiflorum.</title>
        <authorList>
            <person name="Chen Y."/>
            <person name="Copetti D."/>
            <person name="Kolliker R."/>
            <person name="Studer B."/>
        </authorList>
    </citation>
    <scope>NUCLEOTIDE SEQUENCE</scope>
    <source>
        <strain evidence="3">02402/16</strain>
        <tissue evidence="3">Leaf</tissue>
    </source>
</reference>
<evidence type="ECO:0000313" key="3">
    <source>
        <dbReference type="EMBL" id="KAK1570270.1"/>
    </source>
</evidence>